<dbReference type="EMBL" id="JAZHOG010000001">
    <property type="protein sequence ID" value="MEJ8566240.1"/>
    <property type="molecule type" value="Genomic_DNA"/>
</dbReference>
<evidence type="ECO:0000256" key="13">
    <source>
        <dbReference type="SAM" id="SignalP"/>
    </source>
</evidence>
<feature type="chain" id="PRO_5043903333" evidence="13">
    <location>
        <begin position="29"/>
        <end position="863"/>
    </location>
</feature>
<evidence type="ECO:0000256" key="1">
    <source>
        <dbReference type="ARBA" id="ARBA00004571"/>
    </source>
</evidence>
<dbReference type="PANTHER" id="PTHR32552:SF81">
    <property type="entry name" value="TONB-DEPENDENT OUTER MEMBRANE RECEPTOR"/>
    <property type="match status" value="1"/>
</dbReference>
<evidence type="ECO:0000256" key="4">
    <source>
        <dbReference type="ARBA" id="ARBA00022496"/>
    </source>
</evidence>
<dbReference type="RefSeq" id="WP_354693563.1">
    <property type="nucleotide sequence ID" value="NZ_JAZHOG010000001.1"/>
</dbReference>
<protein>
    <submittedName>
        <fullName evidence="16">TonB-dependent receptor</fullName>
    </submittedName>
</protein>
<keyword evidence="6" id="KW-0408">Iron</keyword>
<evidence type="ECO:0000256" key="10">
    <source>
        <dbReference type="ARBA" id="ARBA00023237"/>
    </source>
</evidence>
<dbReference type="Pfam" id="PF00593">
    <property type="entry name" value="TonB_dep_Rec_b-barrel"/>
    <property type="match status" value="1"/>
</dbReference>
<evidence type="ECO:0000256" key="9">
    <source>
        <dbReference type="ARBA" id="ARBA00023136"/>
    </source>
</evidence>
<keyword evidence="4" id="KW-0410">Iron transport</keyword>
<dbReference type="CDD" id="cd01347">
    <property type="entry name" value="ligand_gated_channel"/>
    <property type="match status" value="1"/>
</dbReference>
<comment type="subcellular location">
    <subcellularLocation>
        <location evidence="1 11">Cell outer membrane</location>
        <topology evidence="1 11">Multi-pass membrane protein</topology>
    </subcellularLocation>
</comment>
<reference evidence="16 17" key="1">
    <citation type="submission" date="2024-02" db="EMBL/GenBank/DDBJ databases">
        <title>A novel Wenzhouxiangellaceae bacterium, isolated from coastal sediments.</title>
        <authorList>
            <person name="Du Z.-J."/>
            <person name="Ye Y.-Q."/>
            <person name="Zhang X.-Y."/>
        </authorList>
    </citation>
    <scope>NUCLEOTIDE SEQUENCE [LARGE SCALE GENOMIC DNA]</scope>
    <source>
        <strain evidence="16 17">CH-27</strain>
    </source>
</reference>
<keyword evidence="8 12" id="KW-0798">TonB box</keyword>
<evidence type="ECO:0000256" key="2">
    <source>
        <dbReference type="ARBA" id="ARBA00022448"/>
    </source>
</evidence>
<dbReference type="InterPro" id="IPR039426">
    <property type="entry name" value="TonB-dep_rcpt-like"/>
</dbReference>
<keyword evidence="7" id="KW-0406">Ion transport</keyword>
<keyword evidence="10 11" id="KW-0998">Cell outer membrane</keyword>
<accession>A0AAW9RCZ5</accession>
<dbReference type="InterPro" id="IPR012910">
    <property type="entry name" value="Plug_dom"/>
</dbReference>
<dbReference type="Gene3D" id="2.40.170.20">
    <property type="entry name" value="TonB-dependent receptor, beta-barrel domain"/>
    <property type="match status" value="2"/>
</dbReference>
<dbReference type="SUPFAM" id="SSF56935">
    <property type="entry name" value="Porins"/>
    <property type="match status" value="1"/>
</dbReference>
<evidence type="ECO:0000256" key="8">
    <source>
        <dbReference type="ARBA" id="ARBA00023077"/>
    </source>
</evidence>
<evidence type="ECO:0000313" key="17">
    <source>
        <dbReference type="Proteomes" id="UP001359886"/>
    </source>
</evidence>
<name>A0AAW9RCZ5_9GAMM</name>
<feature type="domain" description="TonB-dependent receptor-like beta-barrel" evidence="14">
    <location>
        <begin position="286"/>
        <end position="828"/>
    </location>
</feature>
<dbReference type="Proteomes" id="UP001359886">
    <property type="component" value="Unassembled WGS sequence"/>
</dbReference>
<evidence type="ECO:0000256" key="7">
    <source>
        <dbReference type="ARBA" id="ARBA00023065"/>
    </source>
</evidence>
<evidence type="ECO:0000259" key="14">
    <source>
        <dbReference type="Pfam" id="PF00593"/>
    </source>
</evidence>
<dbReference type="InterPro" id="IPR000531">
    <property type="entry name" value="Beta-barrel_TonB"/>
</dbReference>
<evidence type="ECO:0000256" key="6">
    <source>
        <dbReference type="ARBA" id="ARBA00023004"/>
    </source>
</evidence>
<evidence type="ECO:0000256" key="3">
    <source>
        <dbReference type="ARBA" id="ARBA00022452"/>
    </source>
</evidence>
<keyword evidence="3 11" id="KW-1134">Transmembrane beta strand</keyword>
<evidence type="ECO:0000256" key="5">
    <source>
        <dbReference type="ARBA" id="ARBA00022692"/>
    </source>
</evidence>
<feature type="signal peptide" evidence="13">
    <location>
        <begin position="1"/>
        <end position="28"/>
    </location>
</feature>
<keyword evidence="9 11" id="KW-0472">Membrane</keyword>
<dbReference type="PROSITE" id="PS52016">
    <property type="entry name" value="TONB_DEPENDENT_REC_3"/>
    <property type="match status" value="1"/>
</dbReference>
<evidence type="ECO:0000256" key="12">
    <source>
        <dbReference type="RuleBase" id="RU003357"/>
    </source>
</evidence>
<organism evidence="16 17">
    <name type="scientific">Elongatibacter sediminis</name>
    <dbReference type="NCBI Taxonomy" id="3119006"/>
    <lineage>
        <taxon>Bacteria</taxon>
        <taxon>Pseudomonadati</taxon>
        <taxon>Pseudomonadota</taxon>
        <taxon>Gammaproteobacteria</taxon>
        <taxon>Chromatiales</taxon>
        <taxon>Wenzhouxiangellaceae</taxon>
        <taxon>Elongatibacter</taxon>
    </lineage>
</organism>
<keyword evidence="13" id="KW-0732">Signal</keyword>
<dbReference type="InterPro" id="IPR036942">
    <property type="entry name" value="Beta-barrel_TonB_sf"/>
</dbReference>
<sequence length="863" mass="94531">MKHTVNHMMSLALASVVTAPLTALPAQAQEQAAGALEEIIVTAQRREQSLQEVPVSITAFTAEQLERANIREASQYLNLSPNVSYTEDGQQGGSRGISISMRGVSNINTDESAFIQSVGIYLDEFSVASTANVTLNPQLLDLARVEVLRGPQGTYFGRNAVGGALNLTTKKPTDTFEGSVRLGARSFDNAGEQYDVGVVLNAPVTENFFLRGVAYYEDSSGLVENIVPNGGDSGHEYSMFRGSARWLASEDTTVDFMVMYSQEDQGLDEAVPSGVWDTDSVATFFLNDPNDPNRLTFAPDDGIGFWPNNRNQVAHTAIDERNEFETTIAVLNVSHSFSDTMSLKWITGLIDTEREKVFDNDLVPEDLVRRYESVDGSSWSSELRLEITNDQYDWVVGALYSDDKIEGKPWDAPGGGIGVVTGVTTGLDTGIFLGPVPGGNPDVPITGPGLIDFALTGALPPLFNLGSPEEPFFLYNLTPDGMQPLCLGCGLRRNELESYAIFTDYTWHASDQLDITVGARYTHDEVFGSYTGFGLFRTPRIPDPSDPSGLTPVSTTNKKTFEDIAPRFSVGYQVNDDARIYGTISKGYKAGGFTLGFNSANGEEINETFNDEVLWNYEVGFKTEWFDNRLRVNGSLFYLEWSDLQLETFFFAVPGDASSNIAKTINVRDAEAKGFELEFAAAPTENLTLTGGIGVLDTEITSNDTARLSGNLTVSLEGEPLPRSPEFSANFAAEYRWPLGANEAFIRGEYIYLDSQFSTIEDVTYLQTSNQLVLLDPLLPATPDNVVGQIPDRSDGFPFKTPSTNLFHLRGGVTFGEGWELTVFVENVFDEEYYTSAGDNFGLSGFRLKPHPRVIGGTISYNF</sequence>
<dbReference type="GO" id="GO:0009279">
    <property type="term" value="C:cell outer membrane"/>
    <property type="evidence" value="ECO:0007669"/>
    <property type="project" value="UniProtKB-SubCell"/>
</dbReference>
<comment type="similarity">
    <text evidence="11 12">Belongs to the TonB-dependent receptor family.</text>
</comment>
<evidence type="ECO:0000259" key="15">
    <source>
        <dbReference type="Pfam" id="PF07715"/>
    </source>
</evidence>
<dbReference type="AlphaFoldDB" id="A0AAW9RCZ5"/>
<keyword evidence="5 11" id="KW-0812">Transmembrane</keyword>
<keyword evidence="17" id="KW-1185">Reference proteome</keyword>
<feature type="domain" description="TonB-dependent receptor plug" evidence="15">
    <location>
        <begin position="50"/>
        <end position="164"/>
    </location>
</feature>
<comment type="caution">
    <text evidence="16">The sequence shown here is derived from an EMBL/GenBank/DDBJ whole genome shotgun (WGS) entry which is preliminary data.</text>
</comment>
<dbReference type="Pfam" id="PF07715">
    <property type="entry name" value="Plug"/>
    <property type="match status" value="1"/>
</dbReference>
<keyword evidence="16" id="KW-0675">Receptor</keyword>
<dbReference type="GO" id="GO:0006826">
    <property type="term" value="P:iron ion transport"/>
    <property type="evidence" value="ECO:0007669"/>
    <property type="project" value="UniProtKB-KW"/>
</dbReference>
<gene>
    <name evidence="16" type="ORF">V3330_01275</name>
</gene>
<evidence type="ECO:0000256" key="11">
    <source>
        <dbReference type="PROSITE-ProRule" id="PRU01360"/>
    </source>
</evidence>
<evidence type="ECO:0000313" key="16">
    <source>
        <dbReference type="EMBL" id="MEJ8566240.1"/>
    </source>
</evidence>
<keyword evidence="2 11" id="KW-0813">Transport</keyword>
<dbReference type="PANTHER" id="PTHR32552">
    <property type="entry name" value="FERRICHROME IRON RECEPTOR-RELATED"/>
    <property type="match status" value="1"/>
</dbReference>
<proteinExistence type="inferred from homology"/>